<accession>A0A0C9TAM8</accession>
<evidence type="ECO:0000313" key="2">
    <source>
        <dbReference type="Proteomes" id="UP000054279"/>
    </source>
</evidence>
<sequence length="199" mass="22967">MISFKHTCEEMDTHTDQKWYVLIASRSLTFIQGSVAVVQERKVKENDSTLQNSYTELSKPQDDTTKQISTLKRAMEKGTTTKPTIKRLQTVENKYEDEDTYSTLSTLEYHSSGRIQAPELIEPSKYSLHTFSKHHRLGSQCSFTVHLTALFRFFLHLSNLLDLTKHIQALQLLFNSSICTIHMSPFVPMDIQWLLQPAQ</sequence>
<evidence type="ECO:0000313" key="1">
    <source>
        <dbReference type="EMBL" id="KIJ26163.1"/>
    </source>
</evidence>
<reference evidence="1 2" key="1">
    <citation type="submission" date="2014-06" db="EMBL/GenBank/DDBJ databases">
        <title>Evolutionary Origins and Diversification of the Mycorrhizal Mutualists.</title>
        <authorList>
            <consortium name="DOE Joint Genome Institute"/>
            <consortium name="Mycorrhizal Genomics Consortium"/>
            <person name="Kohler A."/>
            <person name="Kuo A."/>
            <person name="Nagy L.G."/>
            <person name="Floudas D."/>
            <person name="Copeland A."/>
            <person name="Barry K.W."/>
            <person name="Cichocki N."/>
            <person name="Veneault-Fourrey C."/>
            <person name="LaButti K."/>
            <person name="Lindquist E.A."/>
            <person name="Lipzen A."/>
            <person name="Lundell T."/>
            <person name="Morin E."/>
            <person name="Murat C."/>
            <person name="Riley R."/>
            <person name="Ohm R."/>
            <person name="Sun H."/>
            <person name="Tunlid A."/>
            <person name="Henrissat B."/>
            <person name="Grigoriev I.V."/>
            <person name="Hibbett D.S."/>
            <person name="Martin F."/>
        </authorList>
    </citation>
    <scope>NUCLEOTIDE SEQUENCE [LARGE SCALE GENOMIC DNA]</scope>
    <source>
        <strain evidence="1 2">SS14</strain>
    </source>
</reference>
<organism evidence="1 2">
    <name type="scientific">Sphaerobolus stellatus (strain SS14)</name>
    <dbReference type="NCBI Taxonomy" id="990650"/>
    <lineage>
        <taxon>Eukaryota</taxon>
        <taxon>Fungi</taxon>
        <taxon>Dikarya</taxon>
        <taxon>Basidiomycota</taxon>
        <taxon>Agaricomycotina</taxon>
        <taxon>Agaricomycetes</taxon>
        <taxon>Phallomycetidae</taxon>
        <taxon>Geastrales</taxon>
        <taxon>Sphaerobolaceae</taxon>
        <taxon>Sphaerobolus</taxon>
    </lineage>
</organism>
<name>A0A0C9TAM8_SPHS4</name>
<dbReference type="AlphaFoldDB" id="A0A0C9TAM8"/>
<dbReference type="EMBL" id="KN837381">
    <property type="protein sequence ID" value="KIJ26163.1"/>
    <property type="molecule type" value="Genomic_DNA"/>
</dbReference>
<gene>
    <name evidence="1" type="ORF">M422DRAFT_272795</name>
</gene>
<keyword evidence="2" id="KW-1185">Reference proteome</keyword>
<proteinExistence type="predicted"/>
<dbReference type="HOGENOM" id="CLU_1372979_0_0_1"/>
<dbReference type="Proteomes" id="UP000054279">
    <property type="component" value="Unassembled WGS sequence"/>
</dbReference>
<protein>
    <submittedName>
        <fullName evidence="1">Unplaced genomic scaffold SPHSTscaffold_306, whole genome shotgun sequence</fullName>
    </submittedName>
</protein>